<dbReference type="AlphaFoldDB" id="A0AAV6I7B3"/>
<proteinExistence type="predicted"/>
<keyword evidence="2" id="KW-1185">Reference proteome</keyword>
<dbReference type="EMBL" id="JACTNZ010000011">
    <property type="protein sequence ID" value="KAG5524418.1"/>
    <property type="molecule type" value="Genomic_DNA"/>
</dbReference>
<name>A0AAV6I7B3_9ERIC</name>
<comment type="caution">
    <text evidence="1">The sequence shown here is derived from an EMBL/GenBank/DDBJ whole genome shotgun (WGS) entry which is preliminary data.</text>
</comment>
<gene>
    <name evidence="1" type="ORF">RHGRI_031164</name>
</gene>
<accession>A0AAV6I7B3</accession>
<evidence type="ECO:0000313" key="1">
    <source>
        <dbReference type="EMBL" id="KAG5524418.1"/>
    </source>
</evidence>
<dbReference type="Proteomes" id="UP000823749">
    <property type="component" value="Chromosome 11"/>
</dbReference>
<sequence>MHIPAVIIIGIVTDNNSIIPRRPSQHPTIPDMVLNITNTPPSGIDFNGNTFPTIRLAFFPQKMNSPVYIPSAETMRSSWCLNWNGWRKVTRARGRPDPDRG</sequence>
<protein>
    <submittedName>
        <fullName evidence="1">Uncharacterized protein</fullName>
    </submittedName>
</protein>
<evidence type="ECO:0000313" key="2">
    <source>
        <dbReference type="Proteomes" id="UP000823749"/>
    </source>
</evidence>
<reference evidence="1" key="1">
    <citation type="submission" date="2020-08" db="EMBL/GenBank/DDBJ databases">
        <title>Plant Genome Project.</title>
        <authorList>
            <person name="Zhang R.-G."/>
        </authorList>
    </citation>
    <scope>NUCLEOTIDE SEQUENCE</scope>
    <source>
        <strain evidence="1">WSP0</strain>
        <tissue evidence="1">Leaf</tissue>
    </source>
</reference>
<organism evidence="1 2">
    <name type="scientific">Rhododendron griersonianum</name>
    <dbReference type="NCBI Taxonomy" id="479676"/>
    <lineage>
        <taxon>Eukaryota</taxon>
        <taxon>Viridiplantae</taxon>
        <taxon>Streptophyta</taxon>
        <taxon>Embryophyta</taxon>
        <taxon>Tracheophyta</taxon>
        <taxon>Spermatophyta</taxon>
        <taxon>Magnoliopsida</taxon>
        <taxon>eudicotyledons</taxon>
        <taxon>Gunneridae</taxon>
        <taxon>Pentapetalae</taxon>
        <taxon>asterids</taxon>
        <taxon>Ericales</taxon>
        <taxon>Ericaceae</taxon>
        <taxon>Ericoideae</taxon>
        <taxon>Rhodoreae</taxon>
        <taxon>Rhododendron</taxon>
    </lineage>
</organism>